<dbReference type="SUPFAM" id="SSF103473">
    <property type="entry name" value="MFS general substrate transporter"/>
    <property type="match status" value="1"/>
</dbReference>
<dbReference type="PANTHER" id="PTHR43826">
    <property type="entry name" value="GLUCOSE-6-PHOSPHATE EXCHANGER SLC37A4"/>
    <property type="match status" value="1"/>
</dbReference>
<name>A0ABQ2BZ29_9FLAO</name>
<dbReference type="InterPro" id="IPR051337">
    <property type="entry name" value="OPA_Antiporter"/>
</dbReference>
<dbReference type="Proteomes" id="UP000624701">
    <property type="component" value="Unassembled WGS sequence"/>
</dbReference>
<evidence type="ECO:0000256" key="5">
    <source>
        <dbReference type="SAM" id="Phobius"/>
    </source>
</evidence>
<protein>
    <submittedName>
        <fullName evidence="7">MFS transporter</fullName>
    </submittedName>
</protein>
<dbReference type="InterPro" id="IPR011701">
    <property type="entry name" value="MFS"/>
</dbReference>
<feature type="transmembrane region" description="Helical" evidence="5">
    <location>
        <begin position="299"/>
        <end position="320"/>
    </location>
</feature>
<dbReference type="Gene3D" id="1.20.1250.20">
    <property type="entry name" value="MFS general substrate transporter like domains"/>
    <property type="match status" value="2"/>
</dbReference>
<evidence type="ECO:0000256" key="4">
    <source>
        <dbReference type="ARBA" id="ARBA00023136"/>
    </source>
</evidence>
<evidence type="ECO:0000256" key="1">
    <source>
        <dbReference type="ARBA" id="ARBA00004127"/>
    </source>
</evidence>
<keyword evidence="3 5" id="KW-1133">Transmembrane helix</keyword>
<sequence length="428" mass="47519">MKTNSSQKQPLYVIVLLILAAEAVFILPFVLQRIFRTTFLESFSISQTELGSCFSVYGIVALFSYLFGGPLADRFKPNQLMSVALVLTGLGGIYLATYPNLFNLHVLYGFWGFTTIFLFWAPMIKATRIWGGKNKQGIAFGFLDGGRGLVAALFGSIGVLIFSLFITKDIELTSVEERRIAFKEVITYTSYAVIVIGVSVYFLLKLNVENSEKTEKNAKLITIDNFKIVMRYKAVWLLMIIILCAYYGYKMTDLFSQYAEQVMNYNKIEAAKVGTYLLYLRPVIGVTTGLLADRTRASLWIIIGFLLMSITSLIFYLGIIDDSKTLLFTLSIGTMALGVYSARVLYFATLEEAKIPLAVTGTAVGFISIVGYTPDIFAGLLMGYFLDANKGAIGLQHAFGIMALFTFVGLIASYLFYKHSKSNSPDGL</sequence>
<feature type="transmembrane region" description="Helical" evidence="5">
    <location>
        <begin position="186"/>
        <end position="208"/>
    </location>
</feature>
<feature type="transmembrane region" description="Helical" evidence="5">
    <location>
        <begin position="229"/>
        <end position="249"/>
    </location>
</feature>
<dbReference type="CDD" id="cd06174">
    <property type="entry name" value="MFS"/>
    <property type="match status" value="1"/>
</dbReference>
<feature type="transmembrane region" description="Helical" evidence="5">
    <location>
        <begin position="12"/>
        <end position="30"/>
    </location>
</feature>
<feature type="transmembrane region" description="Helical" evidence="5">
    <location>
        <begin position="358"/>
        <end position="386"/>
    </location>
</feature>
<feature type="transmembrane region" description="Helical" evidence="5">
    <location>
        <begin position="326"/>
        <end position="346"/>
    </location>
</feature>
<dbReference type="InterPro" id="IPR036259">
    <property type="entry name" value="MFS_trans_sf"/>
</dbReference>
<keyword evidence="4 5" id="KW-0472">Membrane</keyword>
<comment type="subcellular location">
    <subcellularLocation>
        <location evidence="1">Endomembrane system</location>
        <topology evidence="1">Multi-pass membrane protein</topology>
    </subcellularLocation>
</comment>
<evidence type="ECO:0000256" key="3">
    <source>
        <dbReference type="ARBA" id="ARBA00022989"/>
    </source>
</evidence>
<gene>
    <name evidence="7" type="ORF">GCM10011444_16630</name>
</gene>
<evidence type="ECO:0000256" key="2">
    <source>
        <dbReference type="ARBA" id="ARBA00022692"/>
    </source>
</evidence>
<feature type="transmembrane region" description="Helical" evidence="5">
    <location>
        <begin position="398"/>
        <end position="417"/>
    </location>
</feature>
<evidence type="ECO:0000313" key="8">
    <source>
        <dbReference type="Proteomes" id="UP000624701"/>
    </source>
</evidence>
<evidence type="ECO:0000313" key="7">
    <source>
        <dbReference type="EMBL" id="GGI57354.1"/>
    </source>
</evidence>
<feature type="transmembrane region" description="Helical" evidence="5">
    <location>
        <begin position="50"/>
        <end position="68"/>
    </location>
</feature>
<dbReference type="Pfam" id="PF07690">
    <property type="entry name" value="MFS_1"/>
    <property type="match status" value="1"/>
</dbReference>
<evidence type="ECO:0000259" key="6">
    <source>
        <dbReference type="PROSITE" id="PS50850"/>
    </source>
</evidence>
<feature type="transmembrane region" description="Helical" evidence="5">
    <location>
        <begin position="104"/>
        <end position="124"/>
    </location>
</feature>
<dbReference type="EMBL" id="BMDQ01000002">
    <property type="protein sequence ID" value="GGI57354.1"/>
    <property type="molecule type" value="Genomic_DNA"/>
</dbReference>
<organism evidence="7 8">
    <name type="scientific">Winogradskyella haliclonae</name>
    <dbReference type="NCBI Taxonomy" id="2048558"/>
    <lineage>
        <taxon>Bacteria</taxon>
        <taxon>Pseudomonadati</taxon>
        <taxon>Bacteroidota</taxon>
        <taxon>Flavobacteriia</taxon>
        <taxon>Flavobacteriales</taxon>
        <taxon>Flavobacteriaceae</taxon>
        <taxon>Winogradskyella</taxon>
    </lineage>
</organism>
<dbReference type="InterPro" id="IPR020846">
    <property type="entry name" value="MFS_dom"/>
</dbReference>
<feature type="transmembrane region" description="Helical" evidence="5">
    <location>
        <begin position="80"/>
        <end position="98"/>
    </location>
</feature>
<feature type="domain" description="Major facilitator superfamily (MFS) profile" evidence="6">
    <location>
        <begin position="13"/>
        <end position="421"/>
    </location>
</feature>
<comment type="caution">
    <text evidence="7">The sequence shown here is derived from an EMBL/GenBank/DDBJ whole genome shotgun (WGS) entry which is preliminary data.</text>
</comment>
<dbReference type="RefSeq" id="WP_188374269.1">
    <property type="nucleotide sequence ID" value="NZ_BMDQ01000002.1"/>
</dbReference>
<proteinExistence type="predicted"/>
<keyword evidence="8" id="KW-1185">Reference proteome</keyword>
<accession>A0ABQ2BZ29</accession>
<dbReference type="PANTHER" id="PTHR43826:SF3">
    <property type="entry name" value="GLUCOSE-6-PHOSPHATE EXCHANGER SLC37A4"/>
    <property type="match status" value="1"/>
</dbReference>
<feature type="transmembrane region" description="Helical" evidence="5">
    <location>
        <begin position="145"/>
        <end position="166"/>
    </location>
</feature>
<reference evidence="8" key="1">
    <citation type="journal article" date="2019" name="Int. J. Syst. Evol. Microbiol.">
        <title>The Global Catalogue of Microorganisms (GCM) 10K type strain sequencing project: providing services to taxonomists for standard genome sequencing and annotation.</title>
        <authorList>
            <consortium name="The Broad Institute Genomics Platform"/>
            <consortium name="The Broad Institute Genome Sequencing Center for Infectious Disease"/>
            <person name="Wu L."/>
            <person name="Ma J."/>
        </authorList>
    </citation>
    <scope>NUCLEOTIDE SEQUENCE [LARGE SCALE GENOMIC DNA]</scope>
    <source>
        <strain evidence="8">CCM 8681</strain>
    </source>
</reference>
<dbReference type="PROSITE" id="PS50850">
    <property type="entry name" value="MFS"/>
    <property type="match status" value="1"/>
</dbReference>
<keyword evidence="2 5" id="KW-0812">Transmembrane</keyword>